<organism evidence="3 4">
    <name type="scientific">Ceratopteris richardii</name>
    <name type="common">Triangle waterfern</name>
    <dbReference type="NCBI Taxonomy" id="49495"/>
    <lineage>
        <taxon>Eukaryota</taxon>
        <taxon>Viridiplantae</taxon>
        <taxon>Streptophyta</taxon>
        <taxon>Embryophyta</taxon>
        <taxon>Tracheophyta</taxon>
        <taxon>Polypodiopsida</taxon>
        <taxon>Polypodiidae</taxon>
        <taxon>Polypodiales</taxon>
        <taxon>Pteridineae</taxon>
        <taxon>Pteridaceae</taxon>
        <taxon>Parkerioideae</taxon>
        <taxon>Ceratopteris</taxon>
    </lineage>
</organism>
<reference evidence="3" key="1">
    <citation type="submission" date="2021-08" db="EMBL/GenBank/DDBJ databases">
        <title>WGS assembly of Ceratopteris richardii.</title>
        <authorList>
            <person name="Marchant D.B."/>
            <person name="Chen G."/>
            <person name="Jenkins J."/>
            <person name="Shu S."/>
            <person name="Leebens-Mack J."/>
            <person name="Grimwood J."/>
            <person name="Schmutz J."/>
            <person name="Soltis P."/>
            <person name="Soltis D."/>
            <person name="Chen Z.-H."/>
        </authorList>
    </citation>
    <scope>NUCLEOTIDE SEQUENCE</scope>
    <source>
        <strain evidence="3">Whitten #5841</strain>
        <tissue evidence="3">Leaf</tissue>
    </source>
</reference>
<dbReference type="Pfam" id="PF00128">
    <property type="entry name" value="Alpha-amylase"/>
    <property type="match status" value="1"/>
</dbReference>
<dbReference type="CDD" id="cd11346">
    <property type="entry name" value="AmyAc_plant_IsoA"/>
    <property type="match status" value="1"/>
</dbReference>
<evidence type="ECO:0000313" key="3">
    <source>
        <dbReference type="EMBL" id="KAH7435504.1"/>
    </source>
</evidence>
<dbReference type="SUPFAM" id="SSF51011">
    <property type="entry name" value="Glycosyl hydrolase domain"/>
    <property type="match status" value="1"/>
</dbReference>
<dbReference type="SUPFAM" id="SSF81296">
    <property type="entry name" value="E set domains"/>
    <property type="match status" value="1"/>
</dbReference>
<dbReference type="SMART" id="SM00642">
    <property type="entry name" value="Aamy"/>
    <property type="match status" value="1"/>
</dbReference>
<accession>A0A8T2UQ48</accession>
<dbReference type="InterPro" id="IPR013780">
    <property type="entry name" value="Glyco_hydro_b"/>
</dbReference>
<dbReference type="InterPro" id="IPR006047">
    <property type="entry name" value="GH13_cat_dom"/>
</dbReference>
<dbReference type="Gene3D" id="3.20.20.80">
    <property type="entry name" value="Glycosidases"/>
    <property type="match status" value="2"/>
</dbReference>
<dbReference type="OMA" id="YCCHSEE"/>
<dbReference type="InterPro" id="IPR014756">
    <property type="entry name" value="Ig_E-set"/>
</dbReference>
<dbReference type="InterPro" id="IPR044096">
    <property type="entry name" value="AmyAc_plant_ISA2"/>
</dbReference>
<comment type="caution">
    <text evidence="3">The sequence shown here is derived from an EMBL/GenBank/DDBJ whole genome shotgun (WGS) entry which is preliminary data.</text>
</comment>
<dbReference type="AlphaFoldDB" id="A0A8T2UQ48"/>
<gene>
    <name evidence="3" type="ORF">KP509_06G067300</name>
</gene>
<evidence type="ECO:0000256" key="1">
    <source>
        <dbReference type="ARBA" id="ARBA00008061"/>
    </source>
</evidence>
<dbReference type="InterPro" id="IPR004193">
    <property type="entry name" value="Glyco_hydro_13_N"/>
</dbReference>
<dbReference type="InterPro" id="IPR013783">
    <property type="entry name" value="Ig-like_fold"/>
</dbReference>
<dbReference type="PANTHER" id="PTHR43002">
    <property type="entry name" value="GLYCOGEN DEBRANCHING ENZYME"/>
    <property type="match status" value="1"/>
</dbReference>
<sequence length="739" mass="82593">MAMSGLSYAGSVANGLDFYSSRPLVPVRTQPCGASPGSSVGAGYFKLIDYVKQHELSVKPLRLSTSGAGRNVQNAASSEEEVSTLNATKYREPQKVFKERTNIYNYDPEIGKKVVAKVRKEGNIYKLKIEASFSEEETLCMEWDTFRSKSSGWKEPVLKELPVGTIQLNEGYQSTLQRVDSSNLCVELEFMSDLVPFYVRFRIFQASNKHADVPSARDSHFICPIGCGRGCPDPLGSTVRGDGSINFALYSQRASAVILCLYHEGNPQPLVELELQRSINKTGNTWHIELDGNMYDRYGYKCMGESSWEKGDRFHARRILLDPYAKIVAPFLPGQDSLPSPAVLLGLLSNDKEFEWGDDTSPNIPLEETVAYRLNIGGFTGDKSSGLPDHILGTFEGLANKSEHLKALGVNCIILQPIFYFKKKKGAYHPLSFFAPMDIFGPERTCASSSYSLKKAIRELHKNHIEVLLDVVFSHTGENNDESPENISFRGIDNATYYILDQDGRVTRTDLGSENSFNCNHPVAHSMIVDCLRHWVLEYHVDGFFFINSSALTKGPHREELTRPLLVEAISFDPILSKCKLLADISSPFTGTYKVRNYLMCLFLSQGIPVLNMGDEYGLSKGGSLAIDQRRSFNWDALKLDFGQQMSQLIASLGAFRARRADLFQRKEFLKLENIQWHGLEINQPDWENTERSFIAMSLMPEETVVDSKTGGRDIYVGFNSGDAAVVALIPDPPPGMDW</sequence>
<dbReference type="GO" id="GO:0019252">
    <property type="term" value="P:starch biosynthetic process"/>
    <property type="evidence" value="ECO:0007669"/>
    <property type="project" value="InterPro"/>
</dbReference>
<dbReference type="SUPFAM" id="SSF51445">
    <property type="entry name" value="(Trans)glycosidases"/>
    <property type="match status" value="1"/>
</dbReference>
<comment type="similarity">
    <text evidence="1">Belongs to the glycosyl hydrolase 13 family.</text>
</comment>
<dbReference type="EMBL" id="CM035411">
    <property type="protein sequence ID" value="KAH7435504.1"/>
    <property type="molecule type" value="Genomic_DNA"/>
</dbReference>
<feature type="domain" description="Glycosyl hydrolase family 13 catalytic" evidence="2">
    <location>
        <begin position="368"/>
        <end position="657"/>
    </location>
</feature>
<dbReference type="CDD" id="cd02856">
    <property type="entry name" value="E_set_GDE_Isoamylase_N"/>
    <property type="match status" value="1"/>
</dbReference>
<evidence type="ECO:0000259" key="2">
    <source>
        <dbReference type="SMART" id="SM00642"/>
    </source>
</evidence>
<dbReference type="OrthoDB" id="204980at2759"/>
<proteinExistence type="inferred from homology"/>
<dbReference type="InterPro" id="IPR017853">
    <property type="entry name" value="GH"/>
</dbReference>
<dbReference type="Pfam" id="PF02922">
    <property type="entry name" value="CBM_48"/>
    <property type="match status" value="1"/>
</dbReference>
<keyword evidence="4" id="KW-1185">Reference proteome</keyword>
<dbReference type="Proteomes" id="UP000825935">
    <property type="component" value="Chromosome 6"/>
</dbReference>
<evidence type="ECO:0000313" key="4">
    <source>
        <dbReference type="Proteomes" id="UP000825935"/>
    </source>
</evidence>
<dbReference type="InterPro" id="IPR044505">
    <property type="entry name" value="GlgX_Isoamylase_N_E_set"/>
</dbReference>
<dbReference type="Gene3D" id="2.60.40.1180">
    <property type="entry name" value="Golgi alpha-mannosidase II"/>
    <property type="match status" value="1"/>
</dbReference>
<name>A0A8T2UQ48_CERRI</name>
<dbReference type="GO" id="GO:0019156">
    <property type="term" value="F:isoamylase activity"/>
    <property type="evidence" value="ECO:0007669"/>
    <property type="project" value="InterPro"/>
</dbReference>
<protein>
    <recommendedName>
        <fullName evidence="2">Glycosyl hydrolase family 13 catalytic domain-containing protein</fullName>
    </recommendedName>
</protein>
<dbReference type="Gene3D" id="2.60.40.10">
    <property type="entry name" value="Immunoglobulins"/>
    <property type="match status" value="1"/>
</dbReference>